<reference evidence="2 3" key="1">
    <citation type="submission" date="2017-08" db="EMBL/GenBank/DDBJ databases">
        <title>Complete Genome Sequence of Mesoplasma chauliocola.</title>
        <authorList>
            <person name="Knight T.F.Jr."/>
            <person name="Citino T."/>
        </authorList>
    </citation>
    <scope>NUCLEOTIDE SEQUENCE [LARGE SCALE GENOMIC DNA]</scope>
    <source>
        <strain evidence="2 3">CHPA-2</strain>
    </source>
</reference>
<organism evidence="2 3">
    <name type="scientific">Mesoplasma chauliocola</name>
    <dbReference type="NCBI Taxonomy" id="216427"/>
    <lineage>
        <taxon>Bacteria</taxon>
        <taxon>Bacillati</taxon>
        <taxon>Mycoplasmatota</taxon>
        <taxon>Mollicutes</taxon>
        <taxon>Entomoplasmatales</taxon>
        <taxon>Entomoplasmataceae</taxon>
        <taxon>Mesoplasma</taxon>
    </lineage>
</organism>
<dbReference type="KEGG" id="mchc:CK556_00860"/>
<evidence type="ECO:0008006" key="4">
    <source>
        <dbReference type="Google" id="ProtNLM"/>
    </source>
</evidence>
<protein>
    <recommendedName>
        <fullName evidence="4">MOLPALP family lipoprotein</fullName>
    </recommendedName>
</protein>
<evidence type="ECO:0000313" key="3">
    <source>
        <dbReference type="Proteomes" id="UP000232229"/>
    </source>
</evidence>
<feature type="signal peptide" evidence="1">
    <location>
        <begin position="1"/>
        <end position="20"/>
    </location>
</feature>
<dbReference type="EMBL" id="CP023173">
    <property type="protein sequence ID" value="ASZ08917.1"/>
    <property type="molecule type" value="Genomic_DNA"/>
</dbReference>
<dbReference type="RefSeq" id="WP_027875708.1">
    <property type="nucleotide sequence ID" value="NZ_CP023173.1"/>
</dbReference>
<keyword evidence="1" id="KW-0732">Signal</keyword>
<gene>
    <name evidence="2" type="ORF">CK556_00860</name>
</gene>
<accession>A0A249SMT6</accession>
<name>A0A249SMT6_9MOLU</name>
<feature type="chain" id="PRO_5011774561" description="MOLPALP family lipoprotein" evidence="1">
    <location>
        <begin position="21"/>
        <end position="836"/>
    </location>
</feature>
<dbReference type="Proteomes" id="UP000232229">
    <property type="component" value="Chromosome"/>
</dbReference>
<evidence type="ECO:0000256" key="1">
    <source>
        <dbReference type="SAM" id="SignalP"/>
    </source>
</evidence>
<dbReference type="AlphaFoldDB" id="A0A249SMT6"/>
<keyword evidence="3" id="KW-1185">Reference proteome</keyword>
<proteinExistence type="predicted"/>
<evidence type="ECO:0000313" key="2">
    <source>
        <dbReference type="EMBL" id="ASZ08917.1"/>
    </source>
</evidence>
<sequence length="836" mass="94797">MKKIILSLSALTLGATPAVSMLNITQKQVITEVTKEIQAKIDETSVLFKAPIITNAQKQNSSITTNWLNEQKVADLSNIDSNLTYADFNNQTYDMTSANKTLKQIYKQSDYKYANEDAKAELIFGAADTGLSLLENSVDDNGLKPQGINEFLNWISYVSFISGDKLKADKFDDSILKLSKQLSFLKAFKTFPAPSYTKLISEGVITNKGLKYYSLSNLNSFVSINFGLTSETNAWNFKINESNIENTFLDSSSKMYQEIFSKDGDGNSKHSFQFNQQSIEYLFNFIYSLSWYIQAFDPYSPSIESITDQNHIFSNSKTNIEVMNEVYNKPISKNDITKKGLSGILQLVYDVINSKEDKNGYKASRTLKILFQVDDDINDKNTNLDFDTKVLKANKGNAVAPSFRVGDWQNNSKKSNGLFNAFFASVFKGFLDNQVSGFLGWFLGILSLSNENLGGIAAGLISSIFSGIDMDNFFQKLSSQLSATLKNMYGWRLVFLPIGGQIKEPLEKILKGLGFGTDDSPNKPHKPDITDDFIDYLDKIIKKFSNIKISNESEETWSIFNNLFNQIVNEKGRLQSLLKVLGVSLPIDISDKSLKEIFSTKVFGIFSIGDLLIKALNFIDVATPEIFKVLGLFSNLLGSDICKEYEFYYKGNDKPLEIRQVLGYEPLEDGTSDLAVIWSMMKFVKDEEGKNKVVGVRLKDDENSDIIYGHKAWKMLLGLNYDEMSFYDNSLLYWLNETLASGLTAKVIQLPIKVARSYVDNTLSDIQFNRNKKMTYWSNKELFTNEFISYTTDSKQEVLKYNIRYKIKKETYLNYEVAVYKENTATKYKILSFNKK</sequence>